<sequence length="125" mass="13686">MAKVTGIGGVFFKAADIAATRAWYRNHLGIDMGDFGKVFRYADAGKEAFSIFSAFKAETTYLDPSPHGIMINLRVDDLDGLHAQLEAGGVPVERKDEDYGKFAWVIDPNGIKIELWEQIGPAPPA</sequence>
<dbReference type="InterPro" id="IPR004360">
    <property type="entry name" value="Glyas_Fos-R_dOase_dom"/>
</dbReference>
<dbReference type="EMBL" id="RBWX01000008">
    <property type="protein sequence ID" value="RKS89068.1"/>
    <property type="molecule type" value="Genomic_DNA"/>
</dbReference>
<proteinExistence type="predicted"/>
<dbReference type="PANTHER" id="PTHR33993:SF5">
    <property type="entry name" value="GLYOXALASE"/>
    <property type="match status" value="1"/>
</dbReference>
<organism evidence="2 4">
    <name type="scientific">Sphingosinicella microcystinivorans</name>
    <dbReference type="NCBI Taxonomy" id="335406"/>
    <lineage>
        <taxon>Bacteria</taxon>
        <taxon>Pseudomonadati</taxon>
        <taxon>Pseudomonadota</taxon>
        <taxon>Alphaproteobacteria</taxon>
        <taxon>Sphingomonadales</taxon>
        <taxon>Sphingosinicellaceae</taxon>
        <taxon>Sphingosinicella</taxon>
    </lineage>
</organism>
<dbReference type="AlphaFoldDB" id="A0AAD1D3R4"/>
<name>A0AAD1D3R4_SPHMI</name>
<dbReference type="Pfam" id="PF00903">
    <property type="entry name" value="Glyoxalase"/>
    <property type="match status" value="1"/>
</dbReference>
<reference evidence="3 5" key="2">
    <citation type="submission" date="2018-10" db="EMBL/GenBank/DDBJ databases">
        <title>Genomic Encyclopedia of Type Strains, Phase IV (KMG-IV): sequencing the most valuable type-strain genomes for metagenomic binning, comparative biology and taxonomic classification.</title>
        <authorList>
            <person name="Goeker M."/>
        </authorList>
    </citation>
    <scope>NUCLEOTIDE SEQUENCE [LARGE SCALE GENOMIC DNA]</scope>
    <source>
        <strain evidence="3 5">DSM 19791</strain>
    </source>
</reference>
<dbReference type="PROSITE" id="PS51819">
    <property type="entry name" value="VOC"/>
    <property type="match status" value="1"/>
</dbReference>
<keyword evidence="5" id="KW-1185">Reference proteome</keyword>
<evidence type="ECO:0000313" key="5">
    <source>
        <dbReference type="Proteomes" id="UP000276029"/>
    </source>
</evidence>
<dbReference type="SUPFAM" id="SSF54593">
    <property type="entry name" value="Glyoxalase/Bleomycin resistance protein/Dihydroxybiphenyl dioxygenase"/>
    <property type="match status" value="1"/>
</dbReference>
<dbReference type="EMBL" id="AP018711">
    <property type="protein sequence ID" value="BBE32823.1"/>
    <property type="molecule type" value="Genomic_DNA"/>
</dbReference>
<gene>
    <name evidence="3" type="ORF">DFR51_2281</name>
    <name evidence="2" type="ORF">SmB9_04810</name>
</gene>
<feature type="domain" description="VOC" evidence="1">
    <location>
        <begin position="6"/>
        <end position="118"/>
    </location>
</feature>
<evidence type="ECO:0000313" key="3">
    <source>
        <dbReference type="EMBL" id="RKS89068.1"/>
    </source>
</evidence>
<dbReference type="InterPro" id="IPR052164">
    <property type="entry name" value="Anthracycline_SecMetBiosynth"/>
</dbReference>
<evidence type="ECO:0000259" key="1">
    <source>
        <dbReference type="PROSITE" id="PS51819"/>
    </source>
</evidence>
<protein>
    <submittedName>
        <fullName evidence="3">Catechol 2,3-dioxygenase-like lactoylglutathione lyase family enzyme</fullName>
    </submittedName>
    <submittedName>
        <fullName evidence="2">Glyoxalase</fullName>
    </submittedName>
</protein>
<evidence type="ECO:0000313" key="2">
    <source>
        <dbReference type="EMBL" id="BBE32823.1"/>
    </source>
</evidence>
<evidence type="ECO:0000313" key="4">
    <source>
        <dbReference type="Proteomes" id="UP000275727"/>
    </source>
</evidence>
<dbReference type="InterPro" id="IPR037523">
    <property type="entry name" value="VOC_core"/>
</dbReference>
<reference evidence="2 4" key="1">
    <citation type="submission" date="2018-06" db="EMBL/GenBank/DDBJ databases">
        <title>Complete Genome Sequence of the Microcystin-Degrading Bacterium Sphingosinicella microcystinivorans Strain B-9.</title>
        <authorList>
            <person name="Jin H."/>
            <person name="Nishizawa T."/>
            <person name="Guo Y."/>
            <person name="Nishizawa A."/>
            <person name="Park H."/>
            <person name="Kato H."/>
            <person name="Tsuji K."/>
            <person name="Harada K."/>
        </authorList>
    </citation>
    <scope>NUCLEOTIDE SEQUENCE [LARGE SCALE GENOMIC DNA]</scope>
    <source>
        <strain evidence="2 4">B9</strain>
    </source>
</reference>
<dbReference type="KEGG" id="smic:SmB9_04810"/>
<dbReference type="Proteomes" id="UP000275727">
    <property type="component" value="Chromosome"/>
</dbReference>
<dbReference type="RefSeq" id="WP_121051134.1">
    <property type="nucleotide sequence ID" value="NZ_AP018711.1"/>
</dbReference>
<accession>A0AAD1D3R4</accession>
<dbReference type="InterPro" id="IPR029068">
    <property type="entry name" value="Glyas_Bleomycin-R_OHBP_Dase"/>
</dbReference>
<dbReference type="Gene3D" id="3.10.180.10">
    <property type="entry name" value="2,3-Dihydroxybiphenyl 1,2-Dioxygenase, domain 1"/>
    <property type="match status" value="1"/>
</dbReference>
<dbReference type="Proteomes" id="UP000276029">
    <property type="component" value="Unassembled WGS sequence"/>
</dbReference>
<dbReference type="PANTHER" id="PTHR33993">
    <property type="entry name" value="GLYOXALASE-RELATED"/>
    <property type="match status" value="1"/>
</dbReference>